<gene>
    <name evidence="1" type="ORF">SAMN06265376_101152</name>
</gene>
<dbReference type="RefSeq" id="WP_089369523.1">
    <property type="nucleotide sequence ID" value="NZ_BMEP01000002.1"/>
</dbReference>
<protein>
    <submittedName>
        <fullName evidence="1">Uncharacterized protein</fullName>
    </submittedName>
</protein>
<proteinExistence type="predicted"/>
<dbReference type="EMBL" id="FZNY01000001">
    <property type="protein sequence ID" value="SNR36202.1"/>
    <property type="molecule type" value="Genomic_DNA"/>
</dbReference>
<evidence type="ECO:0000313" key="1">
    <source>
        <dbReference type="EMBL" id="SNR36202.1"/>
    </source>
</evidence>
<organism evidence="1 2">
    <name type="scientific">Dokdonia pacifica</name>
    <dbReference type="NCBI Taxonomy" id="1627892"/>
    <lineage>
        <taxon>Bacteria</taxon>
        <taxon>Pseudomonadati</taxon>
        <taxon>Bacteroidota</taxon>
        <taxon>Flavobacteriia</taxon>
        <taxon>Flavobacteriales</taxon>
        <taxon>Flavobacteriaceae</taxon>
        <taxon>Dokdonia</taxon>
    </lineage>
</organism>
<dbReference type="Proteomes" id="UP000198379">
    <property type="component" value="Unassembled WGS sequence"/>
</dbReference>
<accession>A0A238VPB6</accession>
<evidence type="ECO:0000313" key="2">
    <source>
        <dbReference type="Proteomes" id="UP000198379"/>
    </source>
</evidence>
<keyword evidence="2" id="KW-1185">Reference proteome</keyword>
<reference evidence="1 2" key="1">
    <citation type="submission" date="2017-06" db="EMBL/GenBank/DDBJ databases">
        <authorList>
            <person name="Kim H.J."/>
            <person name="Triplett B.A."/>
        </authorList>
    </citation>
    <scope>NUCLEOTIDE SEQUENCE [LARGE SCALE GENOMIC DNA]</scope>
    <source>
        <strain evidence="1 2">DSM 25597</strain>
    </source>
</reference>
<name>A0A238VPB6_9FLAO</name>
<sequence>MGKLIFWVVFVLSILSLFLFKTRNQRLKILHEQREKVLKEQLDKNKKQIQKRHRYLKMYKLLAFNLEESLHVQEEIDVYFK</sequence>
<dbReference type="AlphaFoldDB" id="A0A238VPB6"/>